<proteinExistence type="predicted"/>
<protein>
    <submittedName>
        <fullName evidence="1">Uncharacterized protein</fullName>
    </submittedName>
</protein>
<accession>A0A6H1ZXR1</accession>
<evidence type="ECO:0000313" key="2">
    <source>
        <dbReference type="EMBL" id="QJI01564.1"/>
    </source>
</evidence>
<evidence type="ECO:0000313" key="1">
    <source>
        <dbReference type="EMBL" id="QJA52259.1"/>
    </source>
</evidence>
<organism evidence="1">
    <name type="scientific">viral metagenome</name>
    <dbReference type="NCBI Taxonomy" id="1070528"/>
    <lineage>
        <taxon>unclassified sequences</taxon>
        <taxon>metagenomes</taxon>
        <taxon>organismal metagenomes</taxon>
    </lineage>
</organism>
<name>A0A6H1ZXR1_9ZZZZ</name>
<gene>
    <name evidence="1" type="ORF">TM448A02587_0001</name>
    <name evidence="2" type="ORF">TM448B02647_0001</name>
</gene>
<reference evidence="1" key="1">
    <citation type="submission" date="2020-03" db="EMBL/GenBank/DDBJ databases">
        <title>The deep terrestrial virosphere.</title>
        <authorList>
            <person name="Holmfeldt K."/>
            <person name="Nilsson E."/>
            <person name="Simone D."/>
            <person name="Lopez-Fernandez M."/>
            <person name="Wu X."/>
            <person name="de Brujin I."/>
            <person name="Lundin D."/>
            <person name="Andersson A."/>
            <person name="Bertilsson S."/>
            <person name="Dopson M."/>
        </authorList>
    </citation>
    <scope>NUCLEOTIDE SEQUENCE</scope>
    <source>
        <strain evidence="1">TM448A02587</strain>
        <strain evidence="2">TM448B02647</strain>
    </source>
</reference>
<dbReference type="EMBL" id="MT144326">
    <property type="protein sequence ID" value="QJA52259.1"/>
    <property type="molecule type" value="Genomic_DNA"/>
</dbReference>
<dbReference type="EMBL" id="MT144933">
    <property type="protein sequence ID" value="QJI01564.1"/>
    <property type="molecule type" value="Genomic_DNA"/>
</dbReference>
<sequence>MKWTPIVAIVCIAILEIMALIKGVNGATFGLVVAALAGLGGYEAKILRDKIKEKK</sequence>
<dbReference type="AlphaFoldDB" id="A0A6H1ZXR1"/>